<sequence length="193" mass="22103">MEKAVMGDNFSRPTVLKTMVIEPPYPWATDQRARVHSLTQLKGIRVVSGKAKCSDHGHFTVSYNVKEKFREITEFIRNGKEGWNGWAPQPWTIPKPPVCNRKHCRGYCTVIISEKKRAIDWLFLVLGQHVGLCSPAQLRYFCKHNHLPYNGSRLEGLYKVYLTLCKQLHPQETLFDIDPIFLASPSSSSESKT</sequence>
<accession>A0ABM3R0Z9</accession>
<protein>
    <recommendedName>
        <fullName evidence="1">DUF7086 domain-containing protein</fullName>
    </recommendedName>
</protein>
<dbReference type="Pfam" id="PF23324">
    <property type="entry name" value="DUF7086"/>
    <property type="match status" value="1"/>
</dbReference>
<organism evidence="2 3">
    <name type="scientific">Spinacia oleracea</name>
    <name type="common">Spinach</name>
    <dbReference type="NCBI Taxonomy" id="3562"/>
    <lineage>
        <taxon>Eukaryota</taxon>
        <taxon>Viridiplantae</taxon>
        <taxon>Streptophyta</taxon>
        <taxon>Embryophyta</taxon>
        <taxon>Tracheophyta</taxon>
        <taxon>Spermatophyta</taxon>
        <taxon>Magnoliopsida</taxon>
        <taxon>eudicotyledons</taxon>
        <taxon>Gunneridae</taxon>
        <taxon>Pentapetalae</taxon>
        <taxon>Caryophyllales</taxon>
        <taxon>Chenopodiaceae</taxon>
        <taxon>Chenopodioideae</taxon>
        <taxon>Anserineae</taxon>
        <taxon>Spinacia</taxon>
    </lineage>
</organism>
<dbReference type="RefSeq" id="XP_056689278.1">
    <property type="nucleotide sequence ID" value="XM_056833300.1"/>
</dbReference>
<evidence type="ECO:0000259" key="1">
    <source>
        <dbReference type="Pfam" id="PF23324"/>
    </source>
</evidence>
<keyword evidence="2" id="KW-1185">Reference proteome</keyword>
<reference evidence="2" key="1">
    <citation type="journal article" date="2021" name="Nat. Commun.">
        <title>Genomic analyses provide insights into spinach domestication and the genetic basis of agronomic traits.</title>
        <authorList>
            <person name="Cai X."/>
            <person name="Sun X."/>
            <person name="Xu C."/>
            <person name="Sun H."/>
            <person name="Wang X."/>
            <person name="Ge C."/>
            <person name="Zhang Z."/>
            <person name="Wang Q."/>
            <person name="Fei Z."/>
            <person name="Jiao C."/>
            <person name="Wang Q."/>
        </authorList>
    </citation>
    <scope>NUCLEOTIDE SEQUENCE [LARGE SCALE GENOMIC DNA]</scope>
    <source>
        <strain evidence="2">cv. Varoflay</strain>
    </source>
</reference>
<proteinExistence type="predicted"/>
<evidence type="ECO:0000313" key="3">
    <source>
        <dbReference type="RefSeq" id="XP_056689278.1"/>
    </source>
</evidence>
<evidence type="ECO:0000313" key="2">
    <source>
        <dbReference type="Proteomes" id="UP000813463"/>
    </source>
</evidence>
<dbReference type="PANTHER" id="PTHR34272">
    <property type="entry name" value="EXPRESSED PROTEIN"/>
    <property type="match status" value="1"/>
</dbReference>
<dbReference type="GeneID" id="130463976"/>
<dbReference type="Proteomes" id="UP000813463">
    <property type="component" value="Chromosome 6"/>
</dbReference>
<dbReference type="PANTHER" id="PTHR34272:SF1">
    <property type="entry name" value="EXPRESSED PROTEIN"/>
    <property type="match status" value="1"/>
</dbReference>
<reference evidence="3" key="2">
    <citation type="submission" date="2025-08" db="UniProtKB">
        <authorList>
            <consortium name="RefSeq"/>
        </authorList>
    </citation>
    <scope>IDENTIFICATION</scope>
    <source>
        <tissue evidence="3">Leaf</tissue>
    </source>
</reference>
<feature type="domain" description="DUF7086" evidence="1">
    <location>
        <begin position="42"/>
        <end position="168"/>
    </location>
</feature>
<gene>
    <name evidence="3" type="primary">LOC130463976</name>
</gene>
<name>A0ABM3R0Z9_SPIOL</name>
<dbReference type="InterPro" id="IPR055513">
    <property type="entry name" value="DUF7086"/>
</dbReference>